<evidence type="ECO:0000259" key="1">
    <source>
        <dbReference type="Pfam" id="PF20247"/>
    </source>
</evidence>
<sequence>MFTEFDQYSEDLLRAQYDVSEIIEHLLTRGEIREDFLQDIISSRFDPRPKFARGVLTDGIIQSPQQDLLLSRPHAMHYPMGHQIAIHPDNCLCAIEVKSNATGTDIRDCNDKVAQIKTMAATSFPLFGMFCYRTDLQEKTILKRFGFSFDAATSTYVDLHDPDRGEPGLPIIYPELDFFVSIEEDKPLYFRKKDDGRFVRIVEYPVIKNVFRLIQSLVSTSGAPAP</sequence>
<accession>A0A5R9H109</accession>
<name>A0A5R9H109_9PROT</name>
<evidence type="ECO:0000313" key="2">
    <source>
        <dbReference type="EMBL" id="TLS68644.1"/>
    </source>
</evidence>
<keyword evidence="3" id="KW-1185">Reference proteome</keyword>
<organism evidence="2 3">
    <name type="scientific">Mariprofundus erugo</name>
    <dbReference type="NCBI Taxonomy" id="2528639"/>
    <lineage>
        <taxon>Bacteria</taxon>
        <taxon>Pseudomonadati</taxon>
        <taxon>Pseudomonadota</taxon>
        <taxon>Candidatius Mariprofundia</taxon>
        <taxon>Mariprofundales</taxon>
        <taxon>Mariprofundaceae</taxon>
        <taxon>Mariprofundus</taxon>
    </lineage>
</organism>
<feature type="domain" description="DUF6602" evidence="1">
    <location>
        <begin position="21"/>
        <end position="119"/>
    </location>
</feature>
<dbReference type="InterPro" id="IPR046537">
    <property type="entry name" value="DUF6602"/>
</dbReference>
<comment type="caution">
    <text evidence="2">The sequence shown here is derived from an EMBL/GenBank/DDBJ whole genome shotgun (WGS) entry which is preliminary data.</text>
</comment>
<gene>
    <name evidence="2" type="ORF">FEF65_02760</name>
</gene>
<dbReference type="Pfam" id="PF20247">
    <property type="entry name" value="DUF6602"/>
    <property type="match status" value="1"/>
</dbReference>
<dbReference type="RefSeq" id="WP_138238263.1">
    <property type="nucleotide sequence ID" value="NZ_VBRY01000002.1"/>
</dbReference>
<dbReference type="AlphaFoldDB" id="A0A5R9H109"/>
<dbReference type="Proteomes" id="UP000306585">
    <property type="component" value="Unassembled WGS sequence"/>
</dbReference>
<reference evidence="2 3" key="1">
    <citation type="journal article" date="2019" name="Appl. Environ. Microbiol.">
        <title>Environmental Evidence and Genomic Insight of Iron-oxidizing Bacteria Preference Towards More Corrosion Resistant Stainless Steel at Higher Salinities.</title>
        <authorList>
            <person name="Garrison C.E."/>
            <person name="Price K.A."/>
            <person name="Field E.K."/>
        </authorList>
    </citation>
    <scope>NUCLEOTIDE SEQUENCE [LARGE SCALE GENOMIC DNA]</scope>
    <source>
        <strain evidence="2 3">P3</strain>
    </source>
</reference>
<dbReference type="EMBL" id="VBRY01000002">
    <property type="protein sequence ID" value="TLS68644.1"/>
    <property type="molecule type" value="Genomic_DNA"/>
</dbReference>
<protein>
    <recommendedName>
        <fullName evidence="1">DUF6602 domain-containing protein</fullName>
    </recommendedName>
</protein>
<proteinExistence type="predicted"/>
<evidence type="ECO:0000313" key="3">
    <source>
        <dbReference type="Proteomes" id="UP000306585"/>
    </source>
</evidence>